<evidence type="ECO:0000256" key="2">
    <source>
        <dbReference type="ARBA" id="ARBA00022695"/>
    </source>
</evidence>
<dbReference type="Pfam" id="PF01128">
    <property type="entry name" value="IspD"/>
    <property type="match status" value="1"/>
</dbReference>
<dbReference type="EMBL" id="AJWZ01006468">
    <property type="protein sequence ID" value="EKC59684.1"/>
    <property type="molecule type" value="Genomic_DNA"/>
</dbReference>
<gene>
    <name evidence="3" type="ORF">OBE_09372</name>
</gene>
<proteinExistence type="predicted"/>
<dbReference type="SUPFAM" id="SSF53448">
    <property type="entry name" value="Nucleotide-diphospho-sugar transferases"/>
    <property type="match status" value="1"/>
</dbReference>
<dbReference type="PANTHER" id="PTHR32125:SF4">
    <property type="entry name" value="2-C-METHYL-D-ERYTHRITOL 4-PHOSPHATE CYTIDYLYLTRANSFERASE, CHLOROPLASTIC"/>
    <property type="match status" value="1"/>
</dbReference>
<dbReference type="AlphaFoldDB" id="K1SWF6"/>
<protein>
    <submittedName>
        <fullName evidence="3">Protein containing 4-diphosphocytidyl-2C-methyl-D-erythritol synthase domain protein</fullName>
    </submittedName>
</protein>
<dbReference type="GO" id="GO:0050518">
    <property type="term" value="F:2-C-methyl-D-erythritol 4-phosphate cytidylyltransferase activity"/>
    <property type="evidence" value="ECO:0007669"/>
    <property type="project" value="TreeGrafter"/>
</dbReference>
<dbReference type="PANTHER" id="PTHR32125">
    <property type="entry name" value="2-C-METHYL-D-ERYTHRITOL 4-PHOSPHATE CYTIDYLYLTRANSFERASE, CHLOROPLASTIC"/>
    <property type="match status" value="1"/>
</dbReference>
<keyword evidence="1" id="KW-0808">Transferase</keyword>
<reference evidence="3" key="1">
    <citation type="journal article" date="2013" name="Environ. Microbiol.">
        <title>Microbiota from the distal guts of lean and obese adolescents exhibit partial functional redundancy besides clear differences in community structure.</title>
        <authorList>
            <person name="Ferrer M."/>
            <person name="Ruiz A."/>
            <person name="Lanza F."/>
            <person name="Haange S.B."/>
            <person name="Oberbach A."/>
            <person name="Till H."/>
            <person name="Bargiela R."/>
            <person name="Campoy C."/>
            <person name="Segura M.T."/>
            <person name="Richter M."/>
            <person name="von Bergen M."/>
            <person name="Seifert J."/>
            <person name="Suarez A."/>
        </authorList>
    </citation>
    <scope>NUCLEOTIDE SEQUENCE</scope>
</reference>
<evidence type="ECO:0000256" key="1">
    <source>
        <dbReference type="ARBA" id="ARBA00022679"/>
    </source>
</evidence>
<organism evidence="3">
    <name type="scientific">human gut metagenome</name>
    <dbReference type="NCBI Taxonomy" id="408170"/>
    <lineage>
        <taxon>unclassified sequences</taxon>
        <taxon>metagenomes</taxon>
        <taxon>organismal metagenomes</taxon>
    </lineage>
</organism>
<dbReference type="InterPro" id="IPR029044">
    <property type="entry name" value="Nucleotide-diphossugar_trans"/>
</dbReference>
<sequence length="223" mass="24678">MGRDKLMMEVGGVPVLVRSLQAMQNCAAVDELIVVTRTSRLEEIAALRNRYGLTKMTKVVVGGMTRAESSLAGVLAASNRATLIGIHDAARPLVTDDIITETIQAAKKSRAAAPGIPVRDMGYQHAKYMEQIKEVKESNRKTGNYPNPMTKELNDSQKLSPVITLVLNYSQKEWEKPRCLNDMLKFPEDMKCELEPWIPSYSVCVINLASQPETTILPVSIGF</sequence>
<name>K1SWF6_9ZZZZ</name>
<dbReference type="InterPro" id="IPR050088">
    <property type="entry name" value="IspD/TarI_cytidylyltransf_bact"/>
</dbReference>
<comment type="caution">
    <text evidence="3">The sequence shown here is derived from an EMBL/GenBank/DDBJ whole genome shotgun (WGS) entry which is preliminary data.</text>
</comment>
<dbReference type="InterPro" id="IPR034683">
    <property type="entry name" value="IspD/TarI"/>
</dbReference>
<dbReference type="Gene3D" id="3.90.550.10">
    <property type="entry name" value="Spore Coat Polysaccharide Biosynthesis Protein SpsA, Chain A"/>
    <property type="match status" value="1"/>
</dbReference>
<accession>K1SWF6</accession>
<keyword evidence="2" id="KW-0548">Nucleotidyltransferase</keyword>
<evidence type="ECO:0000313" key="3">
    <source>
        <dbReference type="EMBL" id="EKC59684.1"/>
    </source>
</evidence>